<accession>A0ACA9KCK0</accession>
<gene>
    <name evidence="1" type="ORF">DHETER_LOCUS1504</name>
</gene>
<name>A0ACA9KCK0_9GLOM</name>
<keyword evidence="2" id="KW-1185">Reference proteome</keyword>
<comment type="caution">
    <text evidence="1">The sequence shown here is derived from an EMBL/GenBank/DDBJ whole genome shotgun (WGS) entry which is preliminary data.</text>
</comment>
<reference evidence="1" key="1">
    <citation type="submission" date="2021-06" db="EMBL/GenBank/DDBJ databases">
        <authorList>
            <person name="Kallberg Y."/>
            <person name="Tangrot J."/>
            <person name="Rosling A."/>
        </authorList>
    </citation>
    <scope>NUCLEOTIDE SEQUENCE</scope>
    <source>
        <strain evidence="1">IL203A</strain>
    </source>
</reference>
<evidence type="ECO:0000313" key="1">
    <source>
        <dbReference type="EMBL" id="CAG8466153.1"/>
    </source>
</evidence>
<dbReference type="EMBL" id="CAJVPU010000912">
    <property type="protein sequence ID" value="CAG8466153.1"/>
    <property type="molecule type" value="Genomic_DNA"/>
</dbReference>
<dbReference type="Proteomes" id="UP000789702">
    <property type="component" value="Unassembled WGS sequence"/>
</dbReference>
<organism evidence="1 2">
    <name type="scientific">Dentiscutata heterogama</name>
    <dbReference type="NCBI Taxonomy" id="1316150"/>
    <lineage>
        <taxon>Eukaryota</taxon>
        <taxon>Fungi</taxon>
        <taxon>Fungi incertae sedis</taxon>
        <taxon>Mucoromycota</taxon>
        <taxon>Glomeromycotina</taxon>
        <taxon>Glomeromycetes</taxon>
        <taxon>Diversisporales</taxon>
        <taxon>Gigasporaceae</taxon>
        <taxon>Dentiscutata</taxon>
    </lineage>
</organism>
<protein>
    <submittedName>
        <fullName evidence="1">6243_t:CDS:1</fullName>
    </submittedName>
</protein>
<sequence>MSSPISITPKFVQQVQFLPSNKDLYSCLLVNKHWATCAVPILWEAPFRINNGHILSYKMIQTYLAFIPDSTFRKLGYNRRIGLSNNRPLFFNYPSFLKEFSFDQFLNSAIANNCCKDIIIELFKILVMNDVKLCRIDIYNHNCFNHYSENLNKIGYLLSMPMQKAQLFNAIAKDCHNIKILKISIYDKNEGIALEGLIRSQRNLKKFTLINSNIFASFPIQALVNQKHSLDSLALEDMHDNRDFLSKKFFNYTICQLNSSAINALAQCTKISKIKFKHCEGINSSVFLPLAIAFPNLTSLEYTYAQPLLDYYLDSLCTSCNTLKRIVFDWHLEAHLDITQLVEIISQQRNKST</sequence>
<evidence type="ECO:0000313" key="2">
    <source>
        <dbReference type="Proteomes" id="UP000789702"/>
    </source>
</evidence>
<proteinExistence type="predicted"/>